<accession>A0A6N2KJ64</accession>
<organism evidence="1">
    <name type="scientific">Salix viminalis</name>
    <name type="common">Common osier</name>
    <name type="synonym">Basket willow</name>
    <dbReference type="NCBI Taxonomy" id="40686"/>
    <lineage>
        <taxon>Eukaryota</taxon>
        <taxon>Viridiplantae</taxon>
        <taxon>Streptophyta</taxon>
        <taxon>Embryophyta</taxon>
        <taxon>Tracheophyta</taxon>
        <taxon>Spermatophyta</taxon>
        <taxon>Magnoliopsida</taxon>
        <taxon>eudicotyledons</taxon>
        <taxon>Gunneridae</taxon>
        <taxon>Pentapetalae</taxon>
        <taxon>rosids</taxon>
        <taxon>fabids</taxon>
        <taxon>Malpighiales</taxon>
        <taxon>Salicaceae</taxon>
        <taxon>Saliceae</taxon>
        <taxon>Salix</taxon>
    </lineage>
</organism>
<dbReference type="EMBL" id="CAADRP010000402">
    <property type="protein sequence ID" value="VFU27853.1"/>
    <property type="molecule type" value="Genomic_DNA"/>
</dbReference>
<reference evidence="1" key="1">
    <citation type="submission" date="2019-03" db="EMBL/GenBank/DDBJ databases">
        <authorList>
            <person name="Mank J."/>
            <person name="Almeida P."/>
        </authorList>
    </citation>
    <scope>NUCLEOTIDE SEQUENCE</scope>
    <source>
        <strain evidence="1">78183</strain>
    </source>
</reference>
<proteinExistence type="predicted"/>
<name>A0A6N2KJ64_SALVM</name>
<protein>
    <submittedName>
        <fullName evidence="1">Uncharacterized protein</fullName>
    </submittedName>
</protein>
<dbReference type="AlphaFoldDB" id="A0A6N2KJ64"/>
<evidence type="ECO:0000313" key="1">
    <source>
        <dbReference type="EMBL" id="VFU27853.1"/>
    </source>
</evidence>
<sequence>MTVFGAETFLGIISAGVADSSFGFHCDEAIVQFVAPPSTVVLICDDMHLCYEVHTVPHYCGVN</sequence>
<gene>
    <name evidence="1" type="ORF">SVIM_LOCUS87334</name>
</gene>